<dbReference type="Proteomes" id="UP000323521">
    <property type="component" value="Chromosome"/>
</dbReference>
<dbReference type="Pfam" id="PF03720">
    <property type="entry name" value="UDPG_MGDP_dh_C"/>
    <property type="match status" value="1"/>
</dbReference>
<dbReference type="GO" id="GO:0000271">
    <property type="term" value="P:polysaccharide biosynthetic process"/>
    <property type="evidence" value="ECO:0007669"/>
    <property type="project" value="InterPro"/>
</dbReference>
<dbReference type="SUPFAM" id="SSF48179">
    <property type="entry name" value="6-phosphogluconate dehydrogenase C-terminal domain-like"/>
    <property type="match status" value="1"/>
</dbReference>
<evidence type="ECO:0000256" key="4">
    <source>
        <dbReference type="PIRNR" id="PIRNR000124"/>
    </source>
</evidence>
<proteinExistence type="inferred from homology"/>
<dbReference type="Pfam" id="PF03721">
    <property type="entry name" value="UDPG_MGDP_dh_N"/>
    <property type="match status" value="1"/>
</dbReference>
<evidence type="ECO:0000256" key="1">
    <source>
        <dbReference type="ARBA" id="ARBA00006601"/>
    </source>
</evidence>
<dbReference type="AlphaFoldDB" id="A0A3G1KSH8"/>
<dbReference type="InterPro" id="IPR036220">
    <property type="entry name" value="UDP-Glc/GDP-Man_DH_C_sf"/>
</dbReference>
<keyword evidence="2" id="KW-0560">Oxidoreductase</keyword>
<dbReference type="GO" id="GO:0016628">
    <property type="term" value="F:oxidoreductase activity, acting on the CH-CH group of donors, NAD or NADP as acceptor"/>
    <property type="evidence" value="ECO:0007669"/>
    <property type="project" value="InterPro"/>
</dbReference>
<dbReference type="NCBIfam" id="TIGR03026">
    <property type="entry name" value="NDP-sugDHase"/>
    <property type="match status" value="1"/>
</dbReference>
<evidence type="ECO:0000256" key="2">
    <source>
        <dbReference type="ARBA" id="ARBA00023002"/>
    </source>
</evidence>
<comment type="similarity">
    <text evidence="1 4">Belongs to the UDP-glucose/GDP-mannose dehydrogenase family.</text>
</comment>
<dbReference type="PANTHER" id="PTHR43491">
    <property type="entry name" value="UDP-N-ACETYL-D-MANNOSAMINE DEHYDROGENASE"/>
    <property type="match status" value="1"/>
</dbReference>
<evidence type="ECO:0000313" key="6">
    <source>
        <dbReference type="EMBL" id="ATW25386.1"/>
    </source>
</evidence>
<sequence length="435" mass="47839">MNLSANRLTIFGLGYVGLPLALIYAVKGYPVYGVDISAELVRDLRAGITGHLESYRGRPIRDVLGECLSSGSFIPTSHPDQVWAASSNFIVTVGMPVKGDRPDFAPLERVCRTISRGLKKGDTVMIRSTVVPGTTEEIVLPILENSGLKGGEDFSLIYCPERISEGKAFDELENIPVLISGIDQRSMEQGTKIIKMISRVDPVPVSRIKTAETAKVVENIQRDVNIALMQQVSEFCAKLGIDVCELMKGANTHPRVHLLQPGPGVGGYCIPNALHYLAPKASETGTDISLLTLSRQINREVPKKIAGKIKLYFRDKRQSGTPSKLAVLGIAMKDYCSDDRDSPIVHIIEDLTGSGMVVSAYDNWVGTNYPFQEKDLHLCLLKADGLLIGALQRDVNYQQFKLFKSLMRENPVIFDTKGVINKSEAEKYGFEVIDL</sequence>
<dbReference type="InterPro" id="IPR001732">
    <property type="entry name" value="UDP-Glc/GDP-Man_DH_N"/>
</dbReference>
<dbReference type="SUPFAM" id="SSF51735">
    <property type="entry name" value="NAD(P)-binding Rossmann-fold domains"/>
    <property type="match status" value="1"/>
</dbReference>
<dbReference type="Pfam" id="PF00984">
    <property type="entry name" value="UDPG_MGDP_dh"/>
    <property type="match status" value="1"/>
</dbReference>
<dbReference type="InterPro" id="IPR017476">
    <property type="entry name" value="UDP-Glc/GDP-Man"/>
</dbReference>
<dbReference type="Gene3D" id="3.40.50.720">
    <property type="entry name" value="NAD(P)-binding Rossmann-like Domain"/>
    <property type="match status" value="2"/>
</dbReference>
<dbReference type="PIRSF" id="PIRSF500136">
    <property type="entry name" value="UDP_ManNAc_DH"/>
    <property type="match status" value="1"/>
</dbReference>
<dbReference type="OrthoDB" id="9803238at2"/>
<accession>A0A3G1KSH8</accession>
<organism evidence="6 7">
    <name type="scientific">Formimonas warabiya</name>
    <dbReference type="NCBI Taxonomy" id="1761012"/>
    <lineage>
        <taxon>Bacteria</taxon>
        <taxon>Bacillati</taxon>
        <taxon>Bacillota</taxon>
        <taxon>Clostridia</taxon>
        <taxon>Eubacteriales</taxon>
        <taxon>Peptococcaceae</taxon>
        <taxon>Candidatus Formimonas</taxon>
    </lineage>
</organism>
<dbReference type="InterPro" id="IPR028359">
    <property type="entry name" value="UDP_ManNAc/GlcNAc_DH"/>
</dbReference>
<dbReference type="RefSeq" id="WP_148134643.1">
    <property type="nucleotide sequence ID" value="NZ_CP017634.1"/>
</dbReference>
<dbReference type="KEGG" id="fwa:DCMF_11940"/>
<name>A0A3G1KSH8_FORW1</name>
<reference evidence="6 7" key="1">
    <citation type="submission" date="2016-10" db="EMBL/GenBank/DDBJ databases">
        <title>Complete Genome Sequence of Peptococcaceae strain DCMF.</title>
        <authorList>
            <person name="Edwards R.J."/>
            <person name="Holland S.I."/>
            <person name="Deshpande N.P."/>
            <person name="Wong Y.K."/>
            <person name="Ertan H."/>
            <person name="Manefield M."/>
            <person name="Russell T.L."/>
            <person name="Lee M.J."/>
        </authorList>
    </citation>
    <scope>NUCLEOTIDE SEQUENCE [LARGE SCALE GENOMIC DNA]</scope>
    <source>
        <strain evidence="6 7">DCMF</strain>
    </source>
</reference>
<dbReference type="EMBL" id="CP017634">
    <property type="protein sequence ID" value="ATW25386.1"/>
    <property type="molecule type" value="Genomic_DNA"/>
</dbReference>
<gene>
    <name evidence="6" type="ORF">DCMF_11940</name>
</gene>
<protein>
    <recommendedName>
        <fullName evidence="5">UDP-glucose/GDP-mannose dehydrogenase C-terminal domain-containing protein</fullName>
    </recommendedName>
</protein>
<dbReference type="InterPro" id="IPR014027">
    <property type="entry name" value="UDP-Glc/GDP-Man_DH_C"/>
</dbReference>
<dbReference type="SMART" id="SM00984">
    <property type="entry name" value="UDPG_MGDP_dh_C"/>
    <property type="match status" value="1"/>
</dbReference>
<dbReference type="PANTHER" id="PTHR43491:SF2">
    <property type="entry name" value="UDP-N-ACETYL-D-MANNOSAMINE DEHYDROGENASE"/>
    <property type="match status" value="1"/>
</dbReference>
<dbReference type="GO" id="GO:0051287">
    <property type="term" value="F:NAD binding"/>
    <property type="evidence" value="ECO:0007669"/>
    <property type="project" value="InterPro"/>
</dbReference>
<evidence type="ECO:0000256" key="3">
    <source>
        <dbReference type="ARBA" id="ARBA00023027"/>
    </source>
</evidence>
<keyword evidence="7" id="KW-1185">Reference proteome</keyword>
<feature type="domain" description="UDP-glucose/GDP-mannose dehydrogenase C-terminal" evidence="5">
    <location>
        <begin position="326"/>
        <end position="422"/>
    </location>
</feature>
<dbReference type="GO" id="GO:0016616">
    <property type="term" value="F:oxidoreductase activity, acting on the CH-OH group of donors, NAD or NADP as acceptor"/>
    <property type="evidence" value="ECO:0007669"/>
    <property type="project" value="InterPro"/>
</dbReference>
<dbReference type="SUPFAM" id="SSF52413">
    <property type="entry name" value="UDP-glucose/GDP-mannose dehydrogenase C-terminal domain"/>
    <property type="match status" value="1"/>
</dbReference>
<evidence type="ECO:0000259" key="5">
    <source>
        <dbReference type="SMART" id="SM00984"/>
    </source>
</evidence>
<evidence type="ECO:0000313" key="7">
    <source>
        <dbReference type="Proteomes" id="UP000323521"/>
    </source>
</evidence>
<dbReference type="PIRSF" id="PIRSF000124">
    <property type="entry name" value="UDPglc_GDPman_dh"/>
    <property type="match status" value="1"/>
</dbReference>
<dbReference type="InterPro" id="IPR014026">
    <property type="entry name" value="UDP-Glc/GDP-Man_DH_dimer"/>
</dbReference>
<keyword evidence="3" id="KW-0520">NAD</keyword>
<dbReference type="InterPro" id="IPR008927">
    <property type="entry name" value="6-PGluconate_DH-like_C_sf"/>
</dbReference>
<dbReference type="InterPro" id="IPR036291">
    <property type="entry name" value="NAD(P)-bd_dom_sf"/>
</dbReference>